<dbReference type="SUPFAM" id="SSF52172">
    <property type="entry name" value="CheY-like"/>
    <property type="match status" value="1"/>
</dbReference>
<evidence type="ECO:0000259" key="11">
    <source>
        <dbReference type="PROSITE" id="PS50109"/>
    </source>
</evidence>
<dbReference type="Pfam" id="PF02518">
    <property type="entry name" value="HATPase_c"/>
    <property type="match status" value="1"/>
</dbReference>
<comment type="catalytic activity">
    <reaction evidence="1">
        <text>ATP + protein L-histidine = ADP + protein N-phospho-L-histidine.</text>
        <dbReference type="EC" id="2.7.13.3"/>
    </reaction>
</comment>
<dbReference type="SMART" id="SM00387">
    <property type="entry name" value="HATPase_c"/>
    <property type="match status" value="1"/>
</dbReference>
<evidence type="ECO:0000256" key="4">
    <source>
        <dbReference type="ARBA" id="ARBA00022679"/>
    </source>
</evidence>
<evidence type="ECO:0000313" key="15">
    <source>
        <dbReference type="EMBL" id="QEH38261.1"/>
    </source>
</evidence>
<dbReference type="GO" id="GO:0000155">
    <property type="term" value="F:phosphorelay sensor kinase activity"/>
    <property type="evidence" value="ECO:0007669"/>
    <property type="project" value="UniProtKB-ARBA"/>
</dbReference>
<comment type="function">
    <text evidence="7">Involved in the transmission of sensory signals from the chemoreceptors to the flagellar motors. CheA is autophosphorylated; it can transfer its phosphate group to either CheB or CheY.</text>
</comment>
<feature type="domain" description="Histidine kinase" evidence="11">
    <location>
        <begin position="584"/>
        <end position="720"/>
    </location>
</feature>
<dbReference type="Gene3D" id="2.30.30.40">
    <property type="entry name" value="SH3 Domains"/>
    <property type="match status" value="1"/>
</dbReference>
<protein>
    <recommendedName>
        <fullName evidence="2">histidine kinase</fullName>
        <ecNumber evidence="2">2.7.13.3</ecNumber>
    </recommendedName>
</protein>
<feature type="region of interest" description="Disordered" evidence="10">
    <location>
        <begin position="176"/>
        <end position="247"/>
    </location>
</feature>
<evidence type="ECO:0000313" key="16">
    <source>
        <dbReference type="Proteomes" id="UP000324233"/>
    </source>
</evidence>
<dbReference type="AlphaFoldDB" id="A0A5B9WE66"/>
<dbReference type="SMART" id="SM00260">
    <property type="entry name" value="CheW"/>
    <property type="match status" value="1"/>
</dbReference>
<feature type="compositionally biased region" description="Low complexity" evidence="10">
    <location>
        <begin position="226"/>
        <end position="238"/>
    </location>
</feature>
<dbReference type="PROSITE" id="PS50109">
    <property type="entry name" value="HIS_KIN"/>
    <property type="match status" value="1"/>
</dbReference>
<feature type="modified residue" description="4-aspartylphosphate" evidence="9">
    <location>
        <position position="921"/>
    </location>
</feature>
<evidence type="ECO:0000256" key="5">
    <source>
        <dbReference type="ARBA" id="ARBA00022741"/>
    </source>
</evidence>
<dbReference type="InterPro" id="IPR036061">
    <property type="entry name" value="CheW-like_dom_sf"/>
</dbReference>
<dbReference type="Pfam" id="PF01627">
    <property type="entry name" value="Hpt"/>
    <property type="match status" value="1"/>
</dbReference>
<dbReference type="SUPFAM" id="SSF47226">
    <property type="entry name" value="Histidine-containing phosphotransfer domain, HPT domain"/>
    <property type="match status" value="1"/>
</dbReference>
<dbReference type="InterPro" id="IPR036641">
    <property type="entry name" value="HPT_dom_sf"/>
</dbReference>
<dbReference type="Pfam" id="PF01584">
    <property type="entry name" value="CheW"/>
    <property type="match status" value="1"/>
</dbReference>
<proteinExistence type="predicted"/>
<dbReference type="RefSeq" id="WP_148597722.1">
    <property type="nucleotide sequence ID" value="NZ_CP042997.1"/>
</dbReference>
<evidence type="ECO:0000256" key="6">
    <source>
        <dbReference type="ARBA" id="ARBA00022777"/>
    </source>
</evidence>
<keyword evidence="4 15" id="KW-0808">Transferase</keyword>
<dbReference type="PROSITE" id="PS50110">
    <property type="entry name" value="RESPONSE_REGULATORY"/>
    <property type="match status" value="1"/>
</dbReference>
<dbReference type="Gene3D" id="1.20.120.160">
    <property type="entry name" value="HPT domain"/>
    <property type="match status" value="1"/>
</dbReference>
<dbReference type="FunFam" id="3.30.565.10:FF:000016">
    <property type="entry name" value="Chemotaxis protein CheA, putative"/>
    <property type="match status" value="1"/>
</dbReference>
<dbReference type="KEGG" id="agv:OJF2_68590"/>
<dbReference type="InterPro" id="IPR036890">
    <property type="entry name" value="HATPase_C_sf"/>
</dbReference>
<evidence type="ECO:0000256" key="8">
    <source>
        <dbReference type="PROSITE-ProRule" id="PRU00110"/>
    </source>
</evidence>
<name>A0A5B9WE66_9BACT</name>
<evidence type="ECO:0000256" key="10">
    <source>
        <dbReference type="SAM" id="MobiDB-lite"/>
    </source>
</evidence>
<feature type="compositionally biased region" description="Acidic residues" evidence="10">
    <location>
        <begin position="141"/>
        <end position="158"/>
    </location>
</feature>
<dbReference type="PROSITE" id="PS50851">
    <property type="entry name" value="CHEW"/>
    <property type="match status" value="1"/>
</dbReference>
<dbReference type="PRINTS" id="PR00344">
    <property type="entry name" value="BCTRLSENSOR"/>
</dbReference>
<organism evidence="15 16">
    <name type="scientific">Aquisphaera giovannonii</name>
    <dbReference type="NCBI Taxonomy" id="406548"/>
    <lineage>
        <taxon>Bacteria</taxon>
        <taxon>Pseudomonadati</taxon>
        <taxon>Planctomycetota</taxon>
        <taxon>Planctomycetia</taxon>
        <taxon>Isosphaerales</taxon>
        <taxon>Isosphaeraceae</taxon>
        <taxon>Aquisphaera</taxon>
    </lineage>
</organism>
<dbReference type="SMART" id="SM00073">
    <property type="entry name" value="HPT"/>
    <property type="match status" value="1"/>
</dbReference>
<keyword evidence="16" id="KW-1185">Reference proteome</keyword>
<evidence type="ECO:0000256" key="2">
    <source>
        <dbReference type="ARBA" id="ARBA00012438"/>
    </source>
</evidence>
<feature type="domain" description="HPt" evidence="14">
    <location>
        <begin position="260"/>
        <end position="361"/>
    </location>
</feature>
<dbReference type="EC" id="2.7.13.3" evidence="2"/>
<reference evidence="15 16" key="1">
    <citation type="submission" date="2019-08" db="EMBL/GenBank/DDBJ databases">
        <title>Deep-cultivation of Planctomycetes and their phenomic and genomic characterization uncovers novel biology.</title>
        <authorList>
            <person name="Wiegand S."/>
            <person name="Jogler M."/>
            <person name="Boedeker C."/>
            <person name="Pinto D."/>
            <person name="Vollmers J."/>
            <person name="Rivas-Marin E."/>
            <person name="Kohn T."/>
            <person name="Peeters S.H."/>
            <person name="Heuer A."/>
            <person name="Rast P."/>
            <person name="Oberbeckmann S."/>
            <person name="Bunk B."/>
            <person name="Jeske O."/>
            <person name="Meyerdierks A."/>
            <person name="Storesund J.E."/>
            <person name="Kallscheuer N."/>
            <person name="Luecker S."/>
            <person name="Lage O.M."/>
            <person name="Pohl T."/>
            <person name="Merkel B.J."/>
            <person name="Hornburger P."/>
            <person name="Mueller R.-W."/>
            <person name="Bruemmer F."/>
            <person name="Labrenz M."/>
            <person name="Spormann A.M."/>
            <person name="Op den Camp H."/>
            <person name="Overmann J."/>
            <person name="Amann R."/>
            <person name="Jetten M.S.M."/>
            <person name="Mascher T."/>
            <person name="Medema M.H."/>
            <person name="Devos D.P."/>
            <person name="Kaster A.-K."/>
            <person name="Ovreas L."/>
            <person name="Rohde M."/>
            <person name="Galperin M.Y."/>
            <person name="Jogler C."/>
        </authorList>
    </citation>
    <scope>NUCLEOTIDE SEQUENCE [LARGE SCALE GENOMIC DNA]</scope>
    <source>
        <strain evidence="15 16">OJF2</strain>
    </source>
</reference>
<feature type="compositionally biased region" description="Pro residues" evidence="10">
    <location>
        <begin position="186"/>
        <end position="196"/>
    </location>
</feature>
<dbReference type="InterPro" id="IPR005467">
    <property type="entry name" value="His_kinase_dom"/>
</dbReference>
<dbReference type="InterPro" id="IPR001789">
    <property type="entry name" value="Sig_transdc_resp-reg_receiver"/>
</dbReference>
<dbReference type="PANTHER" id="PTHR43395:SF10">
    <property type="entry name" value="CHEMOTAXIS PROTEIN CHEA"/>
    <property type="match status" value="1"/>
</dbReference>
<keyword evidence="5" id="KW-0547">Nucleotide-binding</keyword>
<dbReference type="EMBL" id="CP042997">
    <property type="protein sequence ID" value="QEH38261.1"/>
    <property type="molecule type" value="Genomic_DNA"/>
</dbReference>
<dbReference type="InterPro" id="IPR004358">
    <property type="entry name" value="Sig_transdc_His_kin-like_C"/>
</dbReference>
<evidence type="ECO:0000256" key="9">
    <source>
        <dbReference type="PROSITE-ProRule" id="PRU00169"/>
    </source>
</evidence>
<dbReference type="GO" id="GO:0006935">
    <property type="term" value="P:chemotaxis"/>
    <property type="evidence" value="ECO:0007669"/>
    <property type="project" value="InterPro"/>
</dbReference>
<dbReference type="InterPro" id="IPR011006">
    <property type="entry name" value="CheY-like_superfamily"/>
</dbReference>
<evidence type="ECO:0000259" key="14">
    <source>
        <dbReference type="PROSITE" id="PS50894"/>
    </source>
</evidence>
<feature type="domain" description="CheW-like" evidence="13">
    <location>
        <begin position="722"/>
        <end position="851"/>
    </location>
</feature>
<dbReference type="SUPFAM" id="SSF55874">
    <property type="entry name" value="ATPase domain of HSP90 chaperone/DNA topoisomerase II/histidine kinase"/>
    <property type="match status" value="1"/>
</dbReference>
<dbReference type="InterPro" id="IPR002545">
    <property type="entry name" value="CheW-lke_dom"/>
</dbReference>
<dbReference type="OrthoDB" id="9803176at2"/>
<dbReference type="InterPro" id="IPR003594">
    <property type="entry name" value="HATPase_dom"/>
</dbReference>
<dbReference type="SMART" id="SM00448">
    <property type="entry name" value="REC"/>
    <property type="match status" value="1"/>
</dbReference>
<dbReference type="InterPro" id="IPR008207">
    <property type="entry name" value="Sig_transdc_His_kin_Hpt_dom"/>
</dbReference>
<evidence type="ECO:0000259" key="13">
    <source>
        <dbReference type="PROSITE" id="PS50851"/>
    </source>
</evidence>
<dbReference type="PANTHER" id="PTHR43395">
    <property type="entry name" value="SENSOR HISTIDINE KINASE CHEA"/>
    <property type="match status" value="1"/>
</dbReference>
<dbReference type="InterPro" id="IPR051315">
    <property type="entry name" value="Bact_Chemotaxis_CheA"/>
</dbReference>
<keyword evidence="3 9" id="KW-0597">Phosphoprotein</keyword>
<keyword evidence="6" id="KW-0418">Kinase</keyword>
<evidence type="ECO:0000256" key="3">
    <source>
        <dbReference type="ARBA" id="ARBA00022553"/>
    </source>
</evidence>
<gene>
    <name evidence="15" type="primary">cheA_5</name>
    <name evidence="15" type="ORF">OJF2_68590</name>
</gene>
<dbReference type="CDD" id="cd00088">
    <property type="entry name" value="HPT"/>
    <property type="match status" value="1"/>
</dbReference>
<feature type="region of interest" description="Disordered" evidence="10">
    <location>
        <begin position="131"/>
        <end position="158"/>
    </location>
</feature>
<dbReference type="SUPFAM" id="SSF50341">
    <property type="entry name" value="CheW-like"/>
    <property type="match status" value="1"/>
</dbReference>
<dbReference type="Gene3D" id="3.40.50.2300">
    <property type="match status" value="1"/>
</dbReference>
<dbReference type="Pfam" id="PF00072">
    <property type="entry name" value="Response_reg"/>
    <property type="match status" value="1"/>
</dbReference>
<dbReference type="PROSITE" id="PS50894">
    <property type="entry name" value="HPT"/>
    <property type="match status" value="1"/>
</dbReference>
<dbReference type="Proteomes" id="UP000324233">
    <property type="component" value="Chromosome"/>
</dbReference>
<sequence>MTPAAGGLASLAGHLDDLADRLQPALAAEAGAADLRAIREFLSDLSEEARRRARVGLGRALARVGVLTELWECRAGEPGDAAGEIGLFCIRALARLAREEAGGGDGEAVAAWVLDQSSSNWGDYLGLLEGDAASPAGEADPLAEPEAEFVGPEPDEPPAIDAQALLRLFGVATATAPETHREGGPPAEPAPPPPRPILDRGPGRFGASGTYEPPRGTDRQGPPGPAGASPSRCGSASPVGKARLPEKDAQAIVIPPLPRGIDLDDEIREAFLADATDLFERIESLVLDVGRGAGSPDSLRELGRCFHTLKGASGSVGLTDLAALVHELEEHLESARGPLPPGLIDALHQILVYLEGILGLLRGGEAPAPATENAATAAEPPSEIHAAAVVPTAAAAGGSPSGDGQEGPIRLASGRLDELMDVASELIARRRSWMSQAESLKAVAAMARGLRGRMHACLDRLHEAGLGREEGTPGAVGPRGSRVDVPGQLLKLGELDDDLAVMADTAMAAAAPLADHGDALGRLTMQLWDELQSIRIVPVRGLFQRLARVAIDAARVEGRRVDVVMAGEQMGLDRAVQDRAYEPLLHVVRNAVGHGVEPPDERARAGKPAAGRITLEARREGNSLAISVQDDGRGLDHAAIEAKAQRLGLIPPGEAATAERLNELIFHSGFSTRDAANAISGRGVGMDVVAREVGLLRGTIELRTERGRGTRMTVRLPARLALETVMLARVDGQAFAIPVAQIEHAQPVEPGELGGARFPFRDAEIPLADARAVLGVADTPAPAWPKLLVVRSAGGPVALVVDAIEGTEELVIRPLNALLAGHPLISGTSVSASGEVISVLNLAGLHAEANAGPAEPGPGPDGRAPAKGAGCSVLVVDDSISVRRVMARQLRALGLAVDEVSDGQEALGRLRDGSYGLVVTDLEMPRLDGLGLLAEMRRLPPLAATPVIVASTKADAETRQRARSLGAGAFLPKPVDPAALAQAVGGLVPPAARAAGLEGVRTAEEPWKAR</sequence>
<feature type="domain" description="Response regulatory" evidence="12">
    <location>
        <begin position="872"/>
        <end position="988"/>
    </location>
</feature>
<feature type="modified residue" description="Phosphohistidine" evidence="8">
    <location>
        <position position="307"/>
    </location>
</feature>
<evidence type="ECO:0000259" key="12">
    <source>
        <dbReference type="PROSITE" id="PS50110"/>
    </source>
</evidence>
<accession>A0A5B9WE66</accession>
<evidence type="ECO:0000256" key="1">
    <source>
        <dbReference type="ARBA" id="ARBA00000085"/>
    </source>
</evidence>
<evidence type="ECO:0000256" key="7">
    <source>
        <dbReference type="ARBA" id="ARBA00035100"/>
    </source>
</evidence>
<dbReference type="Gene3D" id="3.30.565.10">
    <property type="entry name" value="Histidine kinase-like ATPase, C-terminal domain"/>
    <property type="match status" value="1"/>
</dbReference>